<proteinExistence type="predicted"/>
<gene>
    <name evidence="1" type="ORF">CTRI78_v006350</name>
</gene>
<keyword evidence="2" id="KW-1185">Reference proteome</keyword>
<comment type="caution">
    <text evidence="1">The sequence shown here is derived from an EMBL/GenBank/DDBJ whole genome shotgun (WGS) entry which is preliminary data.</text>
</comment>
<dbReference type="AlphaFoldDB" id="A0A4R8RCP9"/>
<reference evidence="1 2" key="1">
    <citation type="submission" date="2018-12" db="EMBL/GenBank/DDBJ databases">
        <title>Genome sequence and assembly of Colletotrichum trifolii.</title>
        <authorList>
            <person name="Gan P."/>
            <person name="Shirasu K."/>
        </authorList>
    </citation>
    <scope>NUCLEOTIDE SEQUENCE [LARGE SCALE GENOMIC DNA]</scope>
    <source>
        <strain evidence="1 2">543-2</strain>
    </source>
</reference>
<sequence length="536" mass="61760">MIHFFDLPREVRGLIYEQYVSIPGGYVLGDFEHNTLKGADGTPIDLSLMRTCKAIAREMEGVALASNTLNFSTFYSEDHRTAAGRFDMMLKEFHSLMGFFFEGVEHSSFIVPDDVWAEIRRAYPLFGPYIDVIKSKPSIINLGPEGCCGETPSVFRSFIQFAMQTITSHEDLFDPKLFARFGNEFCKRDSFESGVNFKVDPWVVPTSRSVEDMCVRAHVLDRVDVDWQANYKTEPNPGLMKHRYSAAAVAIRFFKSLAISTRSNIRHLVLHEDRKAVGFAECHGLGLIPFCQENSRLRVHRRVSMWQTVFQTITAQRFCYPLAIHVARRSLYANVISYPMAIWIVEALELERAGMPLGSFRLIFEGDRSCTEIFQGVVQRDAAWQRALDLCVERGHLPPVSWEMRRWDSRARFLEPVDGGNSWSCGQETRNVYLFEAFPQAIDDIRAKNSIISCNFDLGMAWDADQVVLSNKGWTSNEWSKAWFDRDQLWYEPSLPSPSWTELLCDNSLDTRLPWTRDDHPDWWDNRPEWMIESSV</sequence>
<accession>A0A4R8RCP9</accession>
<dbReference type="Proteomes" id="UP000295703">
    <property type="component" value="Unassembled WGS sequence"/>
</dbReference>
<organism evidence="1 2">
    <name type="scientific">Colletotrichum trifolii</name>
    <dbReference type="NCBI Taxonomy" id="5466"/>
    <lineage>
        <taxon>Eukaryota</taxon>
        <taxon>Fungi</taxon>
        <taxon>Dikarya</taxon>
        <taxon>Ascomycota</taxon>
        <taxon>Pezizomycotina</taxon>
        <taxon>Sordariomycetes</taxon>
        <taxon>Hypocreomycetidae</taxon>
        <taxon>Glomerellales</taxon>
        <taxon>Glomerellaceae</taxon>
        <taxon>Colletotrichum</taxon>
        <taxon>Colletotrichum orbiculare species complex</taxon>
    </lineage>
</organism>
<evidence type="ECO:0000313" key="1">
    <source>
        <dbReference type="EMBL" id="TDZ54469.1"/>
    </source>
</evidence>
<name>A0A4R8RCP9_COLTR</name>
<dbReference type="EMBL" id="RYZW01000059">
    <property type="protein sequence ID" value="TDZ54469.1"/>
    <property type="molecule type" value="Genomic_DNA"/>
</dbReference>
<evidence type="ECO:0000313" key="2">
    <source>
        <dbReference type="Proteomes" id="UP000295703"/>
    </source>
</evidence>
<protein>
    <submittedName>
        <fullName evidence="1">Uncharacterized protein</fullName>
    </submittedName>
</protein>